<dbReference type="EMBL" id="JACCCV010000001">
    <property type="protein sequence ID" value="NYF50375.1"/>
    <property type="molecule type" value="Genomic_DNA"/>
</dbReference>
<dbReference type="Proteomes" id="UP000534186">
    <property type="component" value="Unassembled WGS sequence"/>
</dbReference>
<evidence type="ECO:0000256" key="1">
    <source>
        <dbReference type="SAM" id="Phobius"/>
    </source>
</evidence>
<protein>
    <submittedName>
        <fullName evidence="2">Uncharacterized protein</fullName>
    </submittedName>
</protein>
<dbReference type="AlphaFoldDB" id="A0A7Y9NK26"/>
<keyword evidence="1" id="KW-1133">Transmembrane helix</keyword>
<feature type="transmembrane region" description="Helical" evidence="1">
    <location>
        <begin position="80"/>
        <end position="100"/>
    </location>
</feature>
<evidence type="ECO:0000313" key="3">
    <source>
        <dbReference type="Proteomes" id="UP000534186"/>
    </source>
</evidence>
<accession>A0A7Y9NK26</accession>
<comment type="caution">
    <text evidence="2">The sequence shown here is derived from an EMBL/GenBank/DDBJ whole genome shotgun (WGS) entry which is preliminary data.</text>
</comment>
<feature type="transmembrane region" description="Helical" evidence="1">
    <location>
        <begin position="131"/>
        <end position="149"/>
    </location>
</feature>
<gene>
    <name evidence="2" type="ORF">HDF12_000740</name>
</gene>
<reference evidence="2 3" key="1">
    <citation type="submission" date="2020-07" db="EMBL/GenBank/DDBJ databases">
        <title>Genomic Encyclopedia of Type Strains, Phase IV (KMG-V): Genome sequencing to study the core and pangenomes of soil and plant-associated prokaryotes.</title>
        <authorList>
            <person name="Whitman W."/>
        </authorList>
    </citation>
    <scope>NUCLEOTIDE SEQUENCE [LARGE SCALE GENOMIC DNA]</scope>
    <source>
        <strain evidence="2 3">M8UP30</strain>
    </source>
</reference>
<organism evidence="2 3">
    <name type="scientific">Tunturiibacter lichenicola</name>
    <dbReference type="NCBI Taxonomy" id="2051959"/>
    <lineage>
        <taxon>Bacteria</taxon>
        <taxon>Pseudomonadati</taxon>
        <taxon>Acidobacteriota</taxon>
        <taxon>Terriglobia</taxon>
        <taxon>Terriglobales</taxon>
        <taxon>Acidobacteriaceae</taxon>
        <taxon>Tunturiibacter</taxon>
    </lineage>
</organism>
<feature type="transmembrane region" description="Helical" evidence="1">
    <location>
        <begin position="56"/>
        <end position="74"/>
    </location>
</feature>
<proteinExistence type="predicted"/>
<name>A0A7Y9NK26_9BACT</name>
<feature type="transmembrane region" description="Helical" evidence="1">
    <location>
        <begin position="30"/>
        <end position="49"/>
    </location>
</feature>
<sequence>MSSASFKSVESEETLSLRMPAVKAVRAQGVIAWSSLFFVLLQSVCSFFVALDGLRVVIGVGALAGITQAGMAWDKVHTDWIRVPMIAFALMGALLNLAILRRVRYLRRRPSSLWRQRPLTLRKIRMERIQLVLSLVTLALIAIEELTHFHTFHRM</sequence>
<evidence type="ECO:0000313" key="2">
    <source>
        <dbReference type="EMBL" id="NYF50375.1"/>
    </source>
</evidence>
<keyword evidence="1" id="KW-0812">Transmembrane</keyword>
<keyword evidence="1" id="KW-0472">Membrane</keyword>